<dbReference type="KEGG" id="ladl:NCTC12735_01817"/>
<geneLocation type="plasmid" evidence="2 3">
    <name>24</name>
</geneLocation>
<dbReference type="GO" id="GO:0004803">
    <property type="term" value="F:transposase activity"/>
    <property type="evidence" value="ECO:0007669"/>
    <property type="project" value="InterPro"/>
</dbReference>
<dbReference type="Proteomes" id="UP000281170">
    <property type="component" value="Plasmid 24"/>
</dbReference>
<evidence type="ECO:0000313" key="3">
    <source>
        <dbReference type="Proteomes" id="UP000281170"/>
    </source>
</evidence>
<dbReference type="PANTHER" id="PTHR34322:SF2">
    <property type="entry name" value="TRANSPOSASE IS200-LIKE DOMAIN-CONTAINING PROTEIN"/>
    <property type="match status" value="1"/>
</dbReference>
<reference evidence="2 3" key="1">
    <citation type="submission" date="2018-12" db="EMBL/GenBank/DDBJ databases">
        <authorList>
            <consortium name="Pathogen Informatics"/>
        </authorList>
    </citation>
    <scope>NUCLEOTIDE SEQUENCE [LARGE SCALE GENOMIC DNA]</scope>
    <source>
        <strain evidence="2 3">NCTC12735</strain>
        <plasmid evidence="3">24</plasmid>
    </source>
</reference>
<dbReference type="Gene3D" id="3.30.70.1290">
    <property type="entry name" value="Transposase IS200-like"/>
    <property type="match status" value="1"/>
</dbReference>
<evidence type="ECO:0000259" key="1">
    <source>
        <dbReference type="SMART" id="SM01321"/>
    </source>
</evidence>
<accession>A0A3S4YJF8</accession>
<feature type="domain" description="Transposase IS200-like" evidence="1">
    <location>
        <begin position="9"/>
        <end position="123"/>
    </location>
</feature>
<dbReference type="GO" id="GO:0003677">
    <property type="term" value="F:DNA binding"/>
    <property type="evidence" value="ECO:0007669"/>
    <property type="project" value="InterPro"/>
</dbReference>
<dbReference type="SMART" id="SM01321">
    <property type="entry name" value="Y1_Tnp"/>
    <property type="match status" value="1"/>
</dbReference>
<name>A0A3S4YJF8_9GAMM</name>
<dbReference type="GO" id="GO:0006313">
    <property type="term" value="P:DNA transposition"/>
    <property type="evidence" value="ECO:0007669"/>
    <property type="project" value="InterPro"/>
</dbReference>
<proteinExistence type="predicted"/>
<dbReference type="AlphaFoldDB" id="A0A3S4YJF8"/>
<organism evidence="2 3">
    <name type="scientific">Legionella adelaidensis</name>
    <dbReference type="NCBI Taxonomy" id="45056"/>
    <lineage>
        <taxon>Bacteria</taxon>
        <taxon>Pseudomonadati</taxon>
        <taxon>Pseudomonadota</taxon>
        <taxon>Gammaproteobacteria</taxon>
        <taxon>Legionellales</taxon>
        <taxon>Legionellaceae</taxon>
        <taxon>Legionella</taxon>
    </lineage>
</organism>
<dbReference type="InterPro" id="IPR036515">
    <property type="entry name" value="Transposase_17_sf"/>
</dbReference>
<dbReference type="RefSeq" id="WP_131739603.1">
    <property type="nucleotide sequence ID" value="NZ_CAAAHS010000001.1"/>
</dbReference>
<sequence>MVRPLRIEYRGGLYHITSRGNRREKIYLSNEDKELFLTILGDTCEKHGWYCLSYCLMSNHYHLLIETPLGNLSKGMQYLNGVYTQRFNRVHQRVGHVFQGRYKAIIVEKDSYFLEVARYIVLNPVRAKMVLEASDWYWSSYLSIIHEVTPPRWLNADNLLAAFSSNKSMAINKYKQFVKDGVNKASPWADLKNQIYLGSEDFVNKSLGNISKEFDTSYIPKIHYKKMTEKLPIIEYEKIAAERNDAIYLVYNTGKYSLKEIGEHFNLHYSTISRIVSQKYKKTKGKA</sequence>
<dbReference type="SUPFAM" id="SSF143422">
    <property type="entry name" value="Transposase IS200-like"/>
    <property type="match status" value="1"/>
</dbReference>
<keyword evidence="2" id="KW-0614">Plasmid</keyword>
<dbReference type="PANTHER" id="PTHR34322">
    <property type="entry name" value="TRANSPOSASE, Y1_TNP DOMAIN-CONTAINING"/>
    <property type="match status" value="1"/>
</dbReference>
<protein>
    <submittedName>
        <fullName evidence="2">Transposase and inactivated derivatives</fullName>
    </submittedName>
</protein>
<gene>
    <name evidence="2" type="ORF">NCTC12735_01817</name>
</gene>
<dbReference type="Pfam" id="PF01797">
    <property type="entry name" value="Y1_Tnp"/>
    <property type="match status" value="1"/>
</dbReference>
<evidence type="ECO:0000313" key="2">
    <source>
        <dbReference type="EMBL" id="VEH86169.1"/>
    </source>
</evidence>
<dbReference type="EMBL" id="LR134433">
    <property type="protein sequence ID" value="VEH86169.1"/>
    <property type="molecule type" value="Genomic_DNA"/>
</dbReference>
<dbReference type="InterPro" id="IPR002686">
    <property type="entry name" value="Transposase_17"/>
</dbReference>